<feature type="binding site" description="covalent" evidence="11">
    <location>
        <position position="70"/>
    </location>
    <ligand>
        <name>heme c</name>
        <dbReference type="ChEBI" id="CHEBI:61717"/>
        <label>1</label>
    </ligand>
</feature>
<feature type="binding site" description="covalent" evidence="11">
    <location>
        <position position="216"/>
    </location>
    <ligand>
        <name>heme c</name>
        <dbReference type="ChEBI" id="CHEBI:61717"/>
        <label>2</label>
    </ligand>
</feature>
<dbReference type="GO" id="GO:0005886">
    <property type="term" value="C:plasma membrane"/>
    <property type="evidence" value="ECO:0007669"/>
    <property type="project" value="UniProtKB-SubCell"/>
</dbReference>
<accession>A0A1R4B4E6</accession>
<dbReference type="GO" id="GO:0005506">
    <property type="term" value="F:iron ion binding"/>
    <property type="evidence" value="ECO:0007669"/>
    <property type="project" value="InterPro"/>
</dbReference>
<dbReference type="PANTHER" id="PTHR35008">
    <property type="entry name" value="BLL4482 PROTEIN-RELATED"/>
    <property type="match status" value="1"/>
</dbReference>
<dbReference type="PANTHER" id="PTHR35008:SF8">
    <property type="entry name" value="ALCOHOL DEHYDROGENASE CYTOCHROME C SUBUNIT"/>
    <property type="match status" value="1"/>
</dbReference>
<feature type="binding site" description="covalent" evidence="11">
    <location>
        <position position="67"/>
    </location>
    <ligand>
        <name>heme c</name>
        <dbReference type="ChEBI" id="CHEBI:61717"/>
        <label>1</label>
    </ligand>
</feature>
<keyword evidence="7" id="KW-0677">Repeat</keyword>
<dbReference type="PIRSF" id="PIRSF000018">
    <property type="entry name" value="Mb_ADH_cyt_c"/>
    <property type="match status" value="1"/>
</dbReference>
<dbReference type="STRING" id="1918946.VPAL9027_01771"/>
<feature type="binding site" description="axial binding residue" evidence="12">
    <location>
        <position position="71"/>
    </location>
    <ligand>
        <name>heme c</name>
        <dbReference type="ChEBI" id="CHEBI:61717"/>
        <label>1</label>
    </ligand>
    <ligandPart>
        <name>Fe</name>
        <dbReference type="ChEBI" id="CHEBI:18248"/>
    </ligandPart>
</feature>
<dbReference type="Pfam" id="PF13442">
    <property type="entry name" value="Cytochrome_CBB3"/>
    <property type="match status" value="1"/>
</dbReference>
<comment type="subcellular location">
    <subcellularLocation>
        <location evidence="1">Cell membrane</location>
    </subcellularLocation>
</comment>
<comment type="cofactor">
    <cofactor evidence="11">
        <name>heme c</name>
        <dbReference type="ChEBI" id="CHEBI:61717"/>
    </cofactor>
    <text evidence="11">Binds 3 heme c groups covalently per subunit.</text>
</comment>
<feature type="binding site" description="covalent" evidence="11">
    <location>
        <position position="372"/>
    </location>
    <ligand>
        <name>heme c</name>
        <dbReference type="ChEBI" id="CHEBI:61717"/>
        <label>3</label>
    </ligand>
</feature>
<dbReference type="InterPro" id="IPR008168">
    <property type="entry name" value="Cyt_C_IC"/>
</dbReference>
<keyword evidence="5 12" id="KW-0479">Metal-binding</keyword>
<evidence type="ECO:0000256" key="13">
    <source>
        <dbReference type="SAM" id="SignalP"/>
    </source>
</evidence>
<evidence type="ECO:0000256" key="11">
    <source>
        <dbReference type="PIRSR" id="PIRSR000018-50"/>
    </source>
</evidence>
<feature type="binding site" description="covalent" evidence="11">
    <location>
        <position position="375"/>
    </location>
    <ligand>
        <name>heme c</name>
        <dbReference type="ChEBI" id="CHEBI:61717"/>
        <label>3</label>
    </ligand>
</feature>
<evidence type="ECO:0000256" key="9">
    <source>
        <dbReference type="ARBA" id="ARBA00023004"/>
    </source>
</evidence>
<evidence type="ECO:0000256" key="12">
    <source>
        <dbReference type="PIRSR" id="PIRSR000018-51"/>
    </source>
</evidence>
<dbReference type="AlphaFoldDB" id="A0A1R4B4E6"/>
<keyword evidence="2" id="KW-0813">Transport</keyword>
<evidence type="ECO:0000256" key="2">
    <source>
        <dbReference type="ARBA" id="ARBA00022448"/>
    </source>
</evidence>
<dbReference type="PRINTS" id="PR00605">
    <property type="entry name" value="CYTCHROMECIC"/>
</dbReference>
<organism evidence="15 16">
    <name type="scientific">Vibrio palustris</name>
    <dbReference type="NCBI Taxonomy" id="1918946"/>
    <lineage>
        <taxon>Bacteria</taxon>
        <taxon>Pseudomonadati</taxon>
        <taxon>Pseudomonadota</taxon>
        <taxon>Gammaproteobacteria</taxon>
        <taxon>Vibrionales</taxon>
        <taxon>Vibrionaceae</taxon>
        <taxon>Vibrio</taxon>
    </lineage>
</organism>
<gene>
    <name evidence="15" type="ORF">VPAL9027_01771</name>
</gene>
<evidence type="ECO:0000256" key="1">
    <source>
        <dbReference type="ARBA" id="ARBA00004236"/>
    </source>
</evidence>
<evidence type="ECO:0000256" key="6">
    <source>
        <dbReference type="ARBA" id="ARBA00022729"/>
    </source>
</evidence>
<keyword evidence="6 13" id="KW-0732">Signal</keyword>
<dbReference type="OrthoDB" id="9811281at2"/>
<proteinExistence type="predicted"/>
<name>A0A1R4B4E6_9VIBR</name>
<evidence type="ECO:0000256" key="8">
    <source>
        <dbReference type="ARBA" id="ARBA00022982"/>
    </source>
</evidence>
<feature type="domain" description="Cytochrome c" evidence="14">
    <location>
        <begin position="53"/>
        <end position="156"/>
    </location>
</feature>
<keyword evidence="16" id="KW-1185">Reference proteome</keyword>
<dbReference type="PROSITE" id="PS51007">
    <property type="entry name" value="CYTC"/>
    <property type="match status" value="2"/>
</dbReference>
<dbReference type="GO" id="GO:0033717">
    <property type="term" value="F:gluconate 2-dehydrogenase (acceptor) activity"/>
    <property type="evidence" value="ECO:0007669"/>
    <property type="project" value="UniProtKB-EC"/>
</dbReference>
<dbReference type="EC" id="1.1.99.3" evidence="15"/>
<evidence type="ECO:0000313" key="15">
    <source>
        <dbReference type="EMBL" id="SJL83792.1"/>
    </source>
</evidence>
<dbReference type="InterPro" id="IPR036909">
    <property type="entry name" value="Cyt_c-like_dom_sf"/>
</dbReference>
<feature type="chain" id="PRO_5012074139" evidence="13">
    <location>
        <begin position="24"/>
        <end position="467"/>
    </location>
</feature>
<evidence type="ECO:0000256" key="4">
    <source>
        <dbReference type="ARBA" id="ARBA00022617"/>
    </source>
</evidence>
<dbReference type="SUPFAM" id="SSF46626">
    <property type="entry name" value="Cytochrome c"/>
    <property type="match status" value="3"/>
</dbReference>
<evidence type="ECO:0000313" key="16">
    <source>
        <dbReference type="Proteomes" id="UP000189475"/>
    </source>
</evidence>
<dbReference type="RefSeq" id="WP_077314207.1">
    <property type="nucleotide sequence ID" value="NZ_AP024888.1"/>
</dbReference>
<feature type="binding site" description="axial binding residue" evidence="12">
    <location>
        <position position="376"/>
    </location>
    <ligand>
        <name>heme c</name>
        <dbReference type="ChEBI" id="CHEBI:61717"/>
        <label>3</label>
    </ligand>
    <ligandPart>
        <name>Fe</name>
        <dbReference type="ChEBI" id="CHEBI:18248"/>
    </ligandPart>
</feature>
<evidence type="ECO:0000259" key="14">
    <source>
        <dbReference type="PROSITE" id="PS51007"/>
    </source>
</evidence>
<dbReference type="GO" id="GO:0020037">
    <property type="term" value="F:heme binding"/>
    <property type="evidence" value="ECO:0007669"/>
    <property type="project" value="InterPro"/>
</dbReference>
<evidence type="ECO:0000256" key="10">
    <source>
        <dbReference type="ARBA" id="ARBA00023136"/>
    </source>
</evidence>
<evidence type="ECO:0000256" key="7">
    <source>
        <dbReference type="ARBA" id="ARBA00022737"/>
    </source>
</evidence>
<dbReference type="EMBL" id="FUFT01000005">
    <property type="protein sequence ID" value="SJL83792.1"/>
    <property type="molecule type" value="Genomic_DNA"/>
</dbReference>
<dbReference type="InterPro" id="IPR009056">
    <property type="entry name" value="Cyt_c-like_dom"/>
</dbReference>
<keyword evidence="9 12" id="KW-0408">Iron</keyword>
<feature type="binding site" description="axial binding residue" evidence="12">
    <location>
        <position position="217"/>
    </location>
    <ligand>
        <name>heme c</name>
        <dbReference type="ChEBI" id="CHEBI:61717"/>
        <label>2</label>
    </ligand>
    <ligandPart>
        <name>Fe</name>
        <dbReference type="ChEBI" id="CHEBI:18248"/>
    </ligandPart>
</feature>
<sequence>MNHSSSMRLLPLIYLLASSGVYAQQDTHFPYKKQQPIAAHVQSAALADKARSAAIKRGAAVARAADCSACHTATAQHPYAGGYQFDTGVGVLYSSNITSDPDHGIGDWTYADFAKAIHKGESKDGHNLYPAMPFAAYQGMTEQDTKDLWAYIHALKPDSYQPPDNDMSWPFSMRWGISLWKWTFVDDERFTPDQQHSDQWNRGDYLVNVLGHCGSCHTERNIAMAKDHDKALQGAVTQGWYAPSLLSGTDQPLDKWDINELTRFLGTGVTQNHFAAGPMREAVEHSLQYLSVQDRQAIALYLKTLRKDTDGDTVAMAKEPELPTITKPAATSSLTLDNMHARTASFTISDPVLDNAMTQTDHPGAALYRDNCSACHLQGQGMPGMVPNLAHSTAVTAKQPNNLLQVILHGARNAQTEQHPTVQVMPAFNERLSDQQIAQLVNYLHQQLRHDDSDTDTVTAEQVAEYR</sequence>
<evidence type="ECO:0000256" key="5">
    <source>
        <dbReference type="ARBA" id="ARBA00022723"/>
    </source>
</evidence>
<dbReference type="InterPro" id="IPR014353">
    <property type="entry name" value="Membr-bd_ADH_cyt_c"/>
</dbReference>
<dbReference type="Gene3D" id="1.10.760.10">
    <property type="entry name" value="Cytochrome c-like domain"/>
    <property type="match status" value="2"/>
</dbReference>
<feature type="binding site" description="covalent" evidence="11">
    <location>
        <position position="213"/>
    </location>
    <ligand>
        <name>heme c</name>
        <dbReference type="ChEBI" id="CHEBI:61717"/>
        <label>2</label>
    </ligand>
</feature>
<reference evidence="15 16" key="1">
    <citation type="submission" date="2017-02" db="EMBL/GenBank/DDBJ databases">
        <authorList>
            <person name="Peterson S.W."/>
        </authorList>
    </citation>
    <scope>NUCLEOTIDE SEQUENCE [LARGE SCALE GENOMIC DNA]</scope>
    <source>
        <strain evidence="15 16">CECT 9027</strain>
    </source>
</reference>
<protein>
    <submittedName>
        <fullName evidence="15">Gluconate 2-dehydrogenase cytochrome c subunit</fullName>
        <ecNumber evidence="15">1.1.99.3</ecNumber>
    </submittedName>
</protein>
<dbReference type="InterPro" id="IPR051459">
    <property type="entry name" value="Cytochrome_c-type_DH"/>
</dbReference>
<keyword evidence="15" id="KW-0560">Oxidoreductase</keyword>
<dbReference type="Pfam" id="PF00034">
    <property type="entry name" value="Cytochrom_C"/>
    <property type="match status" value="1"/>
</dbReference>
<dbReference type="GO" id="GO:0009055">
    <property type="term" value="F:electron transfer activity"/>
    <property type="evidence" value="ECO:0007669"/>
    <property type="project" value="InterPro"/>
</dbReference>
<evidence type="ECO:0000256" key="3">
    <source>
        <dbReference type="ARBA" id="ARBA00022475"/>
    </source>
</evidence>
<keyword evidence="8" id="KW-0249">Electron transport</keyword>
<feature type="domain" description="Cytochrome c" evidence="14">
    <location>
        <begin position="359"/>
        <end position="448"/>
    </location>
</feature>
<keyword evidence="4 11" id="KW-0349">Heme</keyword>
<dbReference type="Proteomes" id="UP000189475">
    <property type="component" value="Unassembled WGS sequence"/>
</dbReference>
<keyword evidence="10" id="KW-0472">Membrane</keyword>
<feature type="signal peptide" evidence="13">
    <location>
        <begin position="1"/>
        <end position="23"/>
    </location>
</feature>
<keyword evidence="3" id="KW-1003">Cell membrane</keyword>